<gene>
    <name evidence="1" type="ORF">ETSY2_40130</name>
</gene>
<proteinExistence type="predicted"/>
<name>W4LPW2_9BACT</name>
<sequence length="89" mass="10516">MKDTPQVMQDLYRRLLMERSGAERLKMACDMFDTARTLVKASLKAELCPDEDLRARLFIRMYGADFEPERAEEIVKKLACFDRAQRQRQ</sequence>
<dbReference type="HOGENOM" id="CLU_169691_1_0_7"/>
<reference evidence="1 2" key="1">
    <citation type="journal article" date="2014" name="Nature">
        <title>An environmental bacterial taxon with a large and distinct metabolic repertoire.</title>
        <authorList>
            <person name="Wilson M.C."/>
            <person name="Mori T."/>
            <person name="Ruckert C."/>
            <person name="Uria A.R."/>
            <person name="Helf M.J."/>
            <person name="Takada K."/>
            <person name="Gernert C."/>
            <person name="Steffens U.A."/>
            <person name="Heycke N."/>
            <person name="Schmitt S."/>
            <person name="Rinke C."/>
            <person name="Helfrich E.J."/>
            <person name="Brachmann A.O."/>
            <person name="Gurgui C."/>
            <person name="Wakimoto T."/>
            <person name="Kracht M."/>
            <person name="Crusemann M."/>
            <person name="Hentschel U."/>
            <person name="Abe I."/>
            <person name="Matsunaga S."/>
            <person name="Kalinowski J."/>
            <person name="Takeyama H."/>
            <person name="Piel J."/>
        </authorList>
    </citation>
    <scope>NUCLEOTIDE SEQUENCE [LARGE SCALE GENOMIC DNA]</scope>
    <source>
        <strain evidence="2">TSY2</strain>
    </source>
</reference>
<dbReference type="Proteomes" id="UP000019140">
    <property type="component" value="Unassembled WGS sequence"/>
</dbReference>
<evidence type="ECO:0000313" key="1">
    <source>
        <dbReference type="EMBL" id="ETW99884.1"/>
    </source>
</evidence>
<keyword evidence="2" id="KW-1185">Reference proteome</keyword>
<accession>W4LPW2</accession>
<dbReference type="EMBL" id="AZHX01001786">
    <property type="protein sequence ID" value="ETW99884.1"/>
    <property type="molecule type" value="Genomic_DNA"/>
</dbReference>
<protein>
    <submittedName>
        <fullName evidence="1">Uncharacterized protein</fullName>
    </submittedName>
</protein>
<evidence type="ECO:0000313" key="2">
    <source>
        <dbReference type="Proteomes" id="UP000019140"/>
    </source>
</evidence>
<comment type="caution">
    <text evidence="1">The sequence shown here is derived from an EMBL/GenBank/DDBJ whole genome shotgun (WGS) entry which is preliminary data.</text>
</comment>
<dbReference type="AlphaFoldDB" id="W4LPW2"/>
<organism evidence="1 2">
    <name type="scientific">Candidatus Entotheonella gemina</name>
    <dbReference type="NCBI Taxonomy" id="1429439"/>
    <lineage>
        <taxon>Bacteria</taxon>
        <taxon>Pseudomonadati</taxon>
        <taxon>Nitrospinota/Tectimicrobiota group</taxon>
        <taxon>Candidatus Tectimicrobiota</taxon>
        <taxon>Candidatus Entotheonellia</taxon>
        <taxon>Candidatus Entotheonellales</taxon>
        <taxon>Candidatus Entotheonellaceae</taxon>
        <taxon>Candidatus Entotheonella</taxon>
    </lineage>
</organism>